<comment type="subcellular location">
    <subcellularLocation>
        <location evidence="1">Membrane</location>
        <topology evidence="1">Multi-pass membrane protein</topology>
    </subcellularLocation>
</comment>
<dbReference type="Pfam" id="PF01694">
    <property type="entry name" value="Rhomboid"/>
    <property type="match status" value="1"/>
</dbReference>
<dbReference type="EC" id="3.4.21.-" evidence="7"/>
<evidence type="ECO:0000256" key="3">
    <source>
        <dbReference type="ARBA" id="ARBA00022989"/>
    </source>
</evidence>
<dbReference type="Proteomes" id="UP000305675">
    <property type="component" value="Unassembled WGS sequence"/>
</dbReference>
<keyword evidence="7" id="KW-0378">Hydrolase</keyword>
<feature type="transmembrane region" description="Helical" evidence="5">
    <location>
        <begin position="145"/>
        <end position="164"/>
    </location>
</feature>
<evidence type="ECO:0000259" key="6">
    <source>
        <dbReference type="Pfam" id="PF01694"/>
    </source>
</evidence>
<dbReference type="InterPro" id="IPR023826">
    <property type="entry name" value="Rhom-like_SP_proteobac"/>
</dbReference>
<keyword evidence="8" id="KW-1185">Reference proteome</keyword>
<accession>A0A4V5NW16</accession>
<keyword evidence="3 5" id="KW-1133">Transmembrane helix</keyword>
<dbReference type="AlphaFoldDB" id="A0A4V5NW16"/>
<dbReference type="GO" id="GO:0016020">
    <property type="term" value="C:membrane"/>
    <property type="evidence" value="ECO:0007669"/>
    <property type="project" value="UniProtKB-SubCell"/>
</dbReference>
<evidence type="ECO:0000256" key="5">
    <source>
        <dbReference type="SAM" id="Phobius"/>
    </source>
</evidence>
<keyword evidence="2 5" id="KW-0812">Transmembrane</keyword>
<feature type="transmembrane region" description="Helical" evidence="5">
    <location>
        <begin position="65"/>
        <end position="83"/>
    </location>
</feature>
<evidence type="ECO:0000256" key="4">
    <source>
        <dbReference type="ARBA" id="ARBA00023136"/>
    </source>
</evidence>
<dbReference type="InterPro" id="IPR035952">
    <property type="entry name" value="Rhomboid-like_sf"/>
</dbReference>
<feature type="transmembrane region" description="Helical" evidence="5">
    <location>
        <begin position="39"/>
        <end position="56"/>
    </location>
</feature>
<name>A0A4V5NW16_9GAMM</name>
<proteinExistence type="predicted"/>
<dbReference type="EMBL" id="SWCJ01000009">
    <property type="protein sequence ID" value="TKB54323.1"/>
    <property type="molecule type" value="Genomic_DNA"/>
</dbReference>
<feature type="domain" description="Peptidase S54 rhomboid" evidence="6">
    <location>
        <begin position="24"/>
        <end position="163"/>
    </location>
</feature>
<evidence type="ECO:0000256" key="1">
    <source>
        <dbReference type="ARBA" id="ARBA00004141"/>
    </source>
</evidence>
<evidence type="ECO:0000256" key="2">
    <source>
        <dbReference type="ARBA" id="ARBA00022692"/>
    </source>
</evidence>
<dbReference type="Gene3D" id="1.20.1540.10">
    <property type="entry name" value="Rhomboid-like"/>
    <property type="match status" value="1"/>
</dbReference>
<dbReference type="GO" id="GO:0004252">
    <property type="term" value="F:serine-type endopeptidase activity"/>
    <property type="evidence" value="ECO:0007669"/>
    <property type="project" value="InterPro"/>
</dbReference>
<keyword evidence="4 5" id="KW-0472">Membrane</keyword>
<comment type="caution">
    <text evidence="7">The sequence shown here is derived from an EMBL/GenBank/DDBJ whole genome shotgun (WGS) entry which is preliminary data.</text>
</comment>
<dbReference type="SUPFAM" id="SSF144091">
    <property type="entry name" value="Rhomboid-like"/>
    <property type="match status" value="1"/>
</dbReference>
<dbReference type="InterPro" id="IPR022764">
    <property type="entry name" value="Peptidase_S54_rhomboid_dom"/>
</dbReference>
<organism evidence="7 8">
    <name type="scientific">Ferrimonas aestuarii</name>
    <dbReference type="NCBI Taxonomy" id="2569539"/>
    <lineage>
        <taxon>Bacteria</taxon>
        <taxon>Pseudomonadati</taxon>
        <taxon>Pseudomonadota</taxon>
        <taxon>Gammaproteobacteria</taxon>
        <taxon>Alteromonadales</taxon>
        <taxon>Ferrimonadaceae</taxon>
        <taxon>Ferrimonas</taxon>
    </lineage>
</organism>
<evidence type="ECO:0000313" key="7">
    <source>
        <dbReference type="EMBL" id="TKB54323.1"/>
    </source>
</evidence>
<protein>
    <submittedName>
        <fullName evidence="7">Rhombosortase</fullName>
        <ecNumber evidence="7">3.4.21.-</ecNumber>
    </submittedName>
</protein>
<dbReference type="OrthoDB" id="196054at2"/>
<reference evidence="7 8" key="1">
    <citation type="submission" date="2019-04" db="EMBL/GenBank/DDBJ databases">
        <authorList>
            <person name="Hwang J.C."/>
        </authorList>
    </citation>
    <scope>NUCLEOTIDE SEQUENCE [LARGE SCALE GENOMIC DNA]</scope>
    <source>
        <strain evidence="7 8">IMCC35002</strain>
    </source>
</reference>
<evidence type="ECO:0000313" key="8">
    <source>
        <dbReference type="Proteomes" id="UP000305675"/>
    </source>
</evidence>
<dbReference type="NCBIfam" id="TIGR03902">
    <property type="entry name" value="rhom_GG_sort"/>
    <property type="match status" value="1"/>
</dbReference>
<sequence length="177" mass="19825">MVALYLLPELQSTLIWSREGMSQQEYWRLISGHFLHSNGYHLLMNLGGVWLMLGLFQPYFHTKKLLLFSLGCLLLISIGIYLWVPATYYYVGLSALLHSWFTYGAVKEWQTGQKMGLLMLIGVIAKVAWENTMGASTELASLIDANVAVEAHLLGVISALLLLLPSTMKAKFKRSSA</sequence>
<gene>
    <name evidence="7" type="primary">rrtA</name>
    <name evidence="7" type="ORF">FCL42_12825</name>
</gene>